<sequence>MLAIIRRAQGISRPTKLKTRTMPRLPLGRVAYHVATKDGDTKADNLLEPYLEKIIGPNANPKGVKLNMQLFPYFNSKQMVAYCKEMGFIAKVIKERKQTFLQVQSLDGRIEEKKAAKMASYMDELMSVTVPMEVRDGLSRSLDRFDEFMDRVGNKVLEATNTAALYSERASGGVQLMRPVRKIETPPFPPQMVEARQRLPMTKLKDQVLDLIRNNQATVVSGATGSGKSTQLPQYMLDDLGPDQVSRIIVVQPRRISATSLARRVCDERGCTLGQQVGYQVRNDKKLSPATQILFVTTGILLRRFAGDPTLSGFSHVVMDEVHERSLESDFCLAILKRVMAVRKDLKLVAMSATFKSSLFTEYLTLDAARPAQSYDVPGISYPVKVIPLEEILQDAQVHLVPNDLNQPPRPNSVRSTQSAANKMLMKMSSDELDVVKQEVAQRYDSFSQNVKHSMAILHPVFSAKLSPGSRLGLAIWEVNIIIQILQRIHSAIRSNRSPKGAVLVFLPGWNDISAIKFAIDKSPVLSRYCTVLPLHSAVSPEEQRLVFEEVPENRIKVVLATNVAETGITINDAVYVIDTGKVRESDFDPDSRINSLAVKWITKANAKQRAGRAGRVSAGFCFRLYPQTFFDNMADFPIPEVQRTSLDSVILQVLHLSLSDGMSIQGFLRTFIDPPSAEQIDFSIRGLRSIGAIEEERELLTPLGRVLATLPLDPRDGKMLVYGTLFDALPSALTIAAARERDIFAIPHVNDRTQASQVQRKLSGNSNSDPIATINGFHRSNFLEGNDFQDFCQDHFISRSNIGYLLQLRRQLTASLKECGLLPFDFSRSAESFKGVNYGNNVALVRLRALLAASLYPNICKIQIPENPQKNVKLLLEAGLEGTLPLGSTVLPREASGKLAAANEWIVYSGLFVGRNLEAQNLVPSLISPTIIDSLTLLFFSGGEISISDAPGSKQRKGRPEPISNNPKKHITFKTPNQLFRFDTDSTSAQLISRVRNGMNNLLLLHLSQASSSQENVRMSTSEKAEFQIARTDLINTIFYIMSAQLQPRYITNYKLLLNNVSS</sequence>
<protein>
    <submittedName>
        <fullName evidence="1">Uncharacterized protein</fullName>
    </submittedName>
</protein>
<proteinExistence type="predicted"/>
<name>A0ACC2T8A8_9FUNG</name>
<organism evidence="1 2">
    <name type="scientific">Entomophthora muscae</name>
    <dbReference type="NCBI Taxonomy" id="34485"/>
    <lineage>
        <taxon>Eukaryota</taxon>
        <taxon>Fungi</taxon>
        <taxon>Fungi incertae sedis</taxon>
        <taxon>Zoopagomycota</taxon>
        <taxon>Entomophthoromycotina</taxon>
        <taxon>Entomophthoromycetes</taxon>
        <taxon>Entomophthorales</taxon>
        <taxon>Entomophthoraceae</taxon>
        <taxon>Entomophthora</taxon>
    </lineage>
</organism>
<dbReference type="Proteomes" id="UP001165960">
    <property type="component" value="Unassembled WGS sequence"/>
</dbReference>
<comment type="caution">
    <text evidence="1">The sequence shown here is derived from an EMBL/GenBank/DDBJ whole genome shotgun (WGS) entry which is preliminary data.</text>
</comment>
<dbReference type="EMBL" id="QTSX02003558">
    <property type="protein sequence ID" value="KAJ9070858.1"/>
    <property type="molecule type" value="Genomic_DNA"/>
</dbReference>
<accession>A0ACC2T8A8</accession>
<reference evidence="1" key="1">
    <citation type="submission" date="2022-04" db="EMBL/GenBank/DDBJ databases">
        <title>Genome of the entomopathogenic fungus Entomophthora muscae.</title>
        <authorList>
            <person name="Elya C."/>
            <person name="Lovett B.R."/>
            <person name="Lee E."/>
            <person name="Macias A.M."/>
            <person name="Hajek A.E."/>
            <person name="De Bivort B.L."/>
            <person name="Kasson M.T."/>
            <person name="De Fine Licht H.H."/>
            <person name="Stajich J.E."/>
        </authorList>
    </citation>
    <scope>NUCLEOTIDE SEQUENCE</scope>
    <source>
        <strain evidence="1">Berkeley</strain>
    </source>
</reference>
<gene>
    <name evidence="1" type="ORF">DSO57_1003321</name>
</gene>
<evidence type="ECO:0000313" key="2">
    <source>
        <dbReference type="Proteomes" id="UP001165960"/>
    </source>
</evidence>
<keyword evidence="2" id="KW-1185">Reference proteome</keyword>
<evidence type="ECO:0000313" key="1">
    <source>
        <dbReference type="EMBL" id="KAJ9070858.1"/>
    </source>
</evidence>